<dbReference type="PANTHER" id="PTHR16255:SF1">
    <property type="entry name" value="REQUIRED FOR MEIOTIC NUCLEAR DIVISION PROTEIN 1 HOMOLOG"/>
    <property type="match status" value="1"/>
</dbReference>
<dbReference type="EMBL" id="LR899012">
    <property type="protein sequence ID" value="CAD7086659.1"/>
    <property type="molecule type" value="Genomic_DNA"/>
</dbReference>
<dbReference type="Pfam" id="PF02582">
    <property type="entry name" value="DUF155"/>
    <property type="match status" value="1"/>
</dbReference>
<sequence length="393" mass="45654">MNFTRHLFVKLPSFCLTKSAPLKWDPVCRRISTKFLPLKHSLERVPLSRTCPCIRSVSNSTKLFTENIKVIQKKRPLRKRYTEEEDLKAAGYFQVRAFATADEYDLEAMLAAIEEQDLYAAKKFFSTDTLSAVQDVLYVTAKYKVGEEPRDIFFFRDGSVVLWNCNDLESKNVLKFIKPYETDSYDAPIIHGESEIMPYNYAVEAEGAKFQAGRFLITKDEENYLEKYTFSNALATSIKLGVCEATLDRYIDSMEFVTEDLKRGSKIRISRGKLLRKTGELFALRHQINLSSDLLDTPDFYWDREELEALYSQVCAYFSISRRTKVMNEKLNHCVELAELVSHELNDAHHIRLEWMIIILIMVEVCFEIIHYAERYWPSSSEAEEREGKAVAH</sequence>
<comment type="similarity">
    <text evidence="1">Belongs to the RMD1/sif2 family.</text>
</comment>
<name>A0A7R8YVT5_HERIL</name>
<dbReference type="GO" id="GO:0070131">
    <property type="term" value="P:positive regulation of mitochondrial translation"/>
    <property type="evidence" value="ECO:0007669"/>
    <property type="project" value="TreeGrafter"/>
</dbReference>
<keyword evidence="4" id="KW-1185">Reference proteome</keyword>
<proteinExistence type="inferred from homology"/>
<dbReference type="InterPro" id="IPR051624">
    <property type="entry name" value="RMD1/Sad1-interacting"/>
</dbReference>
<dbReference type="Proteomes" id="UP000594454">
    <property type="component" value="Chromosome 4"/>
</dbReference>
<dbReference type="OrthoDB" id="242766at2759"/>
<evidence type="ECO:0000259" key="2">
    <source>
        <dbReference type="Pfam" id="PF02582"/>
    </source>
</evidence>
<dbReference type="FunCoup" id="A0A7R8YVT5">
    <property type="interactions" value="69"/>
</dbReference>
<dbReference type="PANTHER" id="PTHR16255">
    <property type="entry name" value="REQUIRED FOR MEIOTIC NUCLEAR DIVISION PROTEIN 1 HOMOLOG"/>
    <property type="match status" value="1"/>
</dbReference>
<protein>
    <recommendedName>
        <fullName evidence="2">DUF155 domain-containing protein</fullName>
    </recommendedName>
</protein>
<dbReference type="GO" id="GO:0005739">
    <property type="term" value="C:mitochondrion"/>
    <property type="evidence" value="ECO:0007669"/>
    <property type="project" value="UniProtKB-ARBA"/>
</dbReference>
<dbReference type="InParanoid" id="A0A7R8YVT5"/>
<evidence type="ECO:0000313" key="3">
    <source>
        <dbReference type="EMBL" id="CAD7086659.1"/>
    </source>
</evidence>
<reference evidence="3 4" key="1">
    <citation type="submission" date="2020-11" db="EMBL/GenBank/DDBJ databases">
        <authorList>
            <person name="Wallbank WR R."/>
            <person name="Pardo Diaz C."/>
            <person name="Kozak K."/>
            <person name="Martin S."/>
            <person name="Jiggins C."/>
            <person name="Moest M."/>
            <person name="Warren A I."/>
            <person name="Generalovic N T."/>
            <person name="Byers J.R.P. K."/>
            <person name="Montejo-Kovacevich G."/>
            <person name="Yen C E."/>
        </authorList>
    </citation>
    <scope>NUCLEOTIDE SEQUENCE [LARGE SCALE GENOMIC DNA]</scope>
</reference>
<gene>
    <name evidence="3" type="ORF">HERILL_LOCUS9416</name>
</gene>
<evidence type="ECO:0000313" key="4">
    <source>
        <dbReference type="Proteomes" id="UP000594454"/>
    </source>
</evidence>
<dbReference type="OMA" id="KLGMWEA"/>
<dbReference type="AlphaFoldDB" id="A0A7R8YVT5"/>
<feature type="domain" description="DUF155" evidence="2">
    <location>
        <begin position="152"/>
        <end position="328"/>
    </location>
</feature>
<evidence type="ECO:0000256" key="1">
    <source>
        <dbReference type="ARBA" id="ARBA00008306"/>
    </source>
</evidence>
<accession>A0A7R8YVT5</accession>
<organism evidence="3 4">
    <name type="scientific">Hermetia illucens</name>
    <name type="common">Black soldier fly</name>
    <dbReference type="NCBI Taxonomy" id="343691"/>
    <lineage>
        <taxon>Eukaryota</taxon>
        <taxon>Metazoa</taxon>
        <taxon>Ecdysozoa</taxon>
        <taxon>Arthropoda</taxon>
        <taxon>Hexapoda</taxon>
        <taxon>Insecta</taxon>
        <taxon>Pterygota</taxon>
        <taxon>Neoptera</taxon>
        <taxon>Endopterygota</taxon>
        <taxon>Diptera</taxon>
        <taxon>Brachycera</taxon>
        <taxon>Stratiomyomorpha</taxon>
        <taxon>Stratiomyidae</taxon>
        <taxon>Hermetiinae</taxon>
        <taxon>Hermetia</taxon>
    </lineage>
</organism>
<dbReference type="InterPro" id="IPR003734">
    <property type="entry name" value="DUF155"/>
</dbReference>